<dbReference type="RefSeq" id="WP_165918923.1">
    <property type="nucleotide sequence ID" value="NZ_NRRP01000004.1"/>
</dbReference>
<dbReference type="PANTHER" id="PTHR10192:SF5">
    <property type="entry name" value="GEPHYRIN"/>
    <property type="match status" value="1"/>
</dbReference>
<dbReference type="Gene3D" id="3.90.105.10">
    <property type="entry name" value="Molybdopterin biosynthesis moea protein, domain 2"/>
    <property type="match status" value="1"/>
</dbReference>
<dbReference type="NCBIfam" id="TIGR00177">
    <property type="entry name" value="molyb_syn"/>
    <property type="match status" value="1"/>
</dbReference>
<reference evidence="13 14" key="1">
    <citation type="submission" date="2019-03" db="EMBL/GenBank/DDBJ databases">
        <title>Genomic Encyclopedia of Type Strains, Phase IV (KMG-IV): sequencing the most valuable type-strain genomes for metagenomic binning, comparative biology and taxonomic classification.</title>
        <authorList>
            <person name="Goeker M."/>
        </authorList>
    </citation>
    <scope>NUCLEOTIDE SEQUENCE [LARGE SCALE GENOMIC DNA]</scope>
    <source>
        <strain evidence="13 14">DSM 2781</strain>
    </source>
</reference>
<feature type="domain" description="MoaB/Mog" evidence="12">
    <location>
        <begin position="199"/>
        <end position="337"/>
    </location>
</feature>
<sequence length="424" mass="44604">MTLSKPQYSPDCSCDEAGSAGRLLSLEQALARGLALASAVEEMERLPLARATGRITATAVRTTTPLPQFDNAGMDGYALRLSDMAGNGPWVLPVAGRVAAGDPPAECWPKGSVLRILTGAPVPDGADAVLMQEQADRQEGRVVLHARPRRDENIRRRGEDLQAGAEILPAGIEIGPREAAALAVAGMGEVTVRRQVRVAIFSTGSELREPGEPLAPGQIWNANRYMLRAALDRRWVALTDLGAVPDDAGALAAALRLATETADMVITTGGVSVGDEDHMPRLVREAGGEIHAMRIAMKPGKPVTLGYLGAAVFAGLPGNPVSAFVTLKVLAAPILERLAGIGRPATRDRLVMPVAEALDRKPGRLEFRPVRLVAPAEGGTRRIAWLAPSYSARVALLAGADGLAVIPPALSHVAAGDYLEVLTF</sequence>
<accession>A0A4R2NZ94</accession>
<dbReference type="GO" id="GO:0046872">
    <property type="term" value="F:metal ion binding"/>
    <property type="evidence" value="ECO:0007669"/>
    <property type="project" value="UniProtKB-UniRule"/>
</dbReference>
<comment type="function">
    <text evidence="2 11">Catalyzes the insertion of molybdate into adenylated molybdopterin with the concomitant release of AMP.</text>
</comment>
<evidence type="ECO:0000256" key="8">
    <source>
        <dbReference type="ARBA" id="ARBA00022842"/>
    </source>
</evidence>
<dbReference type="Gene3D" id="2.40.340.10">
    <property type="entry name" value="MoeA, C-terminal, domain IV"/>
    <property type="match status" value="1"/>
</dbReference>
<dbReference type="InterPro" id="IPR036425">
    <property type="entry name" value="MoaB/Mog-like_dom_sf"/>
</dbReference>
<dbReference type="UniPathway" id="UPA00344"/>
<keyword evidence="7 11" id="KW-0479">Metal-binding</keyword>
<dbReference type="Pfam" id="PF03454">
    <property type="entry name" value="MoeA_C"/>
    <property type="match status" value="1"/>
</dbReference>
<keyword evidence="5 11" id="KW-0500">Molybdenum</keyword>
<evidence type="ECO:0000256" key="6">
    <source>
        <dbReference type="ARBA" id="ARBA00022679"/>
    </source>
</evidence>
<dbReference type="InterPro" id="IPR005111">
    <property type="entry name" value="MoeA_C_domain_IV"/>
</dbReference>
<dbReference type="AlphaFoldDB" id="A0A4R2NZ94"/>
<evidence type="ECO:0000256" key="10">
    <source>
        <dbReference type="ARBA" id="ARBA00047317"/>
    </source>
</evidence>
<proteinExistence type="inferred from homology"/>
<comment type="pathway">
    <text evidence="3 11">Cofactor biosynthesis; molybdopterin biosynthesis.</text>
</comment>
<dbReference type="EC" id="2.10.1.1" evidence="11"/>
<dbReference type="InterPro" id="IPR036688">
    <property type="entry name" value="MoeA_C_domain_IV_sf"/>
</dbReference>
<dbReference type="SUPFAM" id="SSF63867">
    <property type="entry name" value="MoeA C-terminal domain-like"/>
    <property type="match status" value="1"/>
</dbReference>
<evidence type="ECO:0000256" key="9">
    <source>
        <dbReference type="ARBA" id="ARBA00023150"/>
    </source>
</evidence>
<evidence type="ECO:0000259" key="12">
    <source>
        <dbReference type="SMART" id="SM00852"/>
    </source>
</evidence>
<evidence type="ECO:0000256" key="4">
    <source>
        <dbReference type="ARBA" id="ARBA00010763"/>
    </source>
</evidence>
<dbReference type="NCBIfam" id="NF045515">
    <property type="entry name" value="Glp_gephyrin"/>
    <property type="match status" value="1"/>
</dbReference>
<comment type="similarity">
    <text evidence="4 11">Belongs to the MoeA family.</text>
</comment>
<comment type="catalytic activity">
    <reaction evidence="10">
        <text>adenylyl-molybdopterin + molybdate = Mo-molybdopterin + AMP + H(+)</text>
        <dbReference type="Rhea" id="RHEA:35047"/>
        <dbReference type="ChEBI" id="CHEBI:15378"/>
        <dbReference type="ChEBI" id="CHEBI:36264"/>
        <dbReference type="ChEBI" id="CHEBI:62727"/>
        <dbReference type="ChEBI" id="CHEBI:71302"/>
        <dbReference type="ChEBI" id="CHEBI:456215"/>
        <dbReference type="EC" id="2.10.1.1"/>
    </reaction>
</comment>
<dbReference type="Pfam" id="PF00994">
    <property type="entry name" value="MoCF_biosynth"/>
    <property type="match status" value="1"/>
</dbReference>
<dbReference type="GO" id="GO:0006777">
    <property type="term" value="P:Mo-molybdopterin cofactor biosynthetic process"/>
    <property type="evidence" value="ECO:0007669"/>
    <property type="project" value="UniProtKB-UniRule"/>
</dbReference>
<dbReference type="Gene3D" id="2.170.190.11">
    <property type="entry name" value="Molybdopterin biosynthesis moea protein, domain 3"/>
    <property type="match status" value="1"/>
</dbReference>
<evidence type="ECO:0000256" key="3">
    <source>
        <dbReference type="ARBA" id="ARBA00005046"/>
    </source>
</evidence>
<keyword evidence="6 11" id="KW-0808">Transferase</keyword>
<dbReference type="InterPro" id="IPR005110">
    <property type="entry name" value="MoeA_linker/N"/>
</dbReference>
<evidence type="ECO:0000256" key="7">
    <source>
        <dbReference type="ARBA" id="ARBA00022723"/>
    </source>
</evidence>
<protein>
    <recommendedName>
        <fullName evidence="11">Molybdopterin molybdenumtransferase</fullName>
        <ecNumber evidence="11">2.10.1.1</ecNumber>
    </recommendedName>
</protein>
<dbReference type="GO" id="GO:0005829">
    <property type="term" value="C:cytosol"/>
    <property type="evidence" value="ECO:0007669"/>
    <property type="project" value="TreeGrafter"/>
</dbReference>
<dbReference type="FunFam" id="3.40.980.10:FF:000004">
    <property type="entry name" value="Molybdopterin molybdenumtransferase"/>
    <property type="match status" value="1"/>
</dbReference>
<gene>
    <name evidence="13" type="ORF">EV656_101509</name>
</gene>
<dbReference type="PROSITE" id="PS01079">
    <property type="entry name" value="MOCF_BIOSYNTHESIS_2"/>
    <property type="match status" value="1"/>
</dbReference>
<dbReference type="InterPro" id="IPR038987">
    <property type="entry name" value="MoeA-like"/>
</dbReference>
<keyword evidence="14" id="KW-1185">Reference proteome</keyword>
<dbReference type="EMBL" id="SLXL01000001">
    <property type="protein sequence ID" value="TCP27600.1"/>
    <property type="molecule type" value="Genomic_DNA"/>
</dbReference>
<organism evidence="13 14">
    <name type="scientific">Rhodovulum adriaticum</name>
    <name type="common">Rhodopseudomonas adriatica</name>
    <dbReference type="NCBI Taxonomy" id="35804"/>
    <lineage>
        <taxon>Bacteria</taxon>
        <taxon>Pseudomonadati</taxon>
        <taxon>Pseudomonadota</taxon>
        <taxon>Alphaproteobacteria</taxon>
        <taxon>Rhodobacterales</taxon>
        <taxon>Paracoccaceae</taxon>
        <taxon>Rhodovulum</taxon>
    </lineage>
</organism>
<comment type="caution">
    <text evidence="13">The sequence shown here is derived from an EMBL/GenBank/DDBJ whole genome shotgun (WGS) entry which is preliminary data.</text>
</comment>
<dbReference type="InterPro" id="IPR036135">
    <property type="entry name" value="MoeA_linker/N_sf"/>
</dbReference>
<dbReference type="InterPro" id="IPR001453">
    <property type="entry name" value="MoaB/Mog_dom"/>
</dbReference>
<dbReference type="PANTHER" id="PTHR10192">
    <property type="entry name" value="MOLYBDOPTERIN BIOSYNTHESIS PROTEIN"/>
    <property type="match status" value="1"/>
</dbReference>
<evidence type="ECO:0000256" key="1">
    <source>
        <dbReference type="ARBA" id="ARBA00001946"/>
    </source>
</evidence>
<dbReference type="GO" id="GO:0061599">
    <property type="term" value="F:molybdopterin molybdotransferase activity"/>
    <property type="evidence" value="ECO:0007669"/>
    <property type="project" value="UniProtKB-UniRule"/>
</dbReference>
<evidence type="ECO:0000313" key="14">
    <source>
        <dbReference type="Proteomes" id="UP000295733"/>
    </source>
</evidence>
<dbReference type="Pfam" id="PF03453">
    <property type="entry name" value="MoeA_N"/>
    <property type="match status" value="1"/>
</dbReference>
<dbReference type="CDD" id="cd00887">
    <property type="entry name" value="MoeA"/>
    <property type="match status" value="1"/>
</dbReference>
<dbReference type="SUPFAM" id="SSF53218">
    <property type="entry name" value="Molybdenum cofactor biosynthesis proteins"/>
    <property type="match status" value="1"/>
</dbReference>
<dbReference type="Proteomes" id="UP000295733">
    <property type="component" value="Unassembled WGS sequence"/>
</dbReference>
<name>A0A4R2NZ94_RHOAD</name>
<evidence type="ECO:0000313" key="13">
    <source>
        <dbReference type="EMBL" id="TCP27600.1"/>
    </source>
</evidence>
<keyword evidence="9 11" id="KW-0501">Molybdenum cofactor biosynthesis</keyword>
<keyword evidence="8 11" id="KW-0460">Magnesium</keyword>
<dbReference type="InterPro" id="IPR008284">
    <property type="entry name" value="MoCF_biosynth_CS"/>
</dbReference>
<evidence type="ECO:0000256" key="2">
    <source>
        <dbReference type="ARBA" id="ARBA00002901"/>
    </source>
</evidence>
<dbReference type="Gene3D" id="3.40.980.10">
    <property type="entry name" value="MoaB/Mog-like domain"/>
    <property type="match status" value="1"/>
</dbReference>
<comment type="cofactor">
    <cofactor evidence="1 11">
        <name>Mg(2+)</name>
        <dbReference type="ChEBI" id="CHEBI:18420"/>
    </cofactor>
</comment>
<evidence type="ECO:0000256" key="11">
    <source>
        <dbReference type="RuleBase" id="RU365090"/>
    </source>
</evidence>
<dbReference type="SUPFAM" id="SSF63882">
    <property type="entry name" value="MoeA N-terminal region -like"/>
    <property type="match status" value="1"/>
</dbReference>
<dbReference type="SMART" id="SM00852">
    <property type="entry name" value="MoCF_biosynth"/>
    <property type="match status" value="1"/>
</dbReference>
<evidence type="ECO:0000256" key="5">
    <source>
        <dbReference type="ARBA" id="ARBA00022505"/>
    </source>
</evidence>